<evidence type="ECO:0000313" key="2">
    <source>
        <dbReference type="WBParaSite" id="nRc.2.0.1.t24868-RA"/>
    </source>
</evidence>
<accession>A0A915JGN0</accession>
<organism evidence="1 2">
    <name type="scientific">Romanomermis culicivorax</name>
    <name type="common">Nematode worm</name>
    <dbReference type="NCBI Taxonomy" id="13658"/>
    <lineage>
        <taxon>Eukaryota</taxon>
        <taxon>Metazoa</taxon>
        <taxon>Ecdysozoa</taxon>
        <taxon>Nematoda</taxon>
        <taxon>Enoplea</taxon>
        <taxon>Dorylaimia</taxon>
        <taxon>Mermithida</taxon>
        <taxon>Mermithoidea</taxon>
        <taxon>Mermithidae</taxon>
        <taxon>Romanomermis</taxon>
    </lineage>
</organism>
<proteinExistence type="predicted"/>
<sequence length="103" mass="11983">MLEKSLLGHMSDDLKSPFILTFFGGTECNRRNLTERNGKFSFRSVPLEVTVSRFRKIAVILSDREWIFRLKAVDNPFRSVGKDKKLGLKGLKPIRESYEIYEN</sequence>
<protein>
    <submittedName>
        <fullName evidence="2">Carboxypeptidase regulatory-like domain-containing protein</fullName>
    </submittedName>
</protein>
<keyword evidence="1" id="KW-1185">Reference proteome</keyword>
<dbReference type="AlphaFoldDB" id="A0A915JGN0"/>
<reference evidence="2" key="1">
    <citation type="submission" date="2022-11" db="UniProtKB">
        <authorList>
            <consortium name="WormBaseParasite"/>
        </authorList>
    </citation>
    <scope>IDENTIFICATION</scope>
</reference>
<dbReference type="WBParaSite" id="nRc.2.0.1.t24868-RA">
    <property type="protein sequence ID" value="nRc.2.0.1.t24868-RA"/>
    <property type="gene ID" value="nRc.2.0.1.g24868"/>
</dbReference>
<name>A0A915JGN0_ROMCU</name>
<evidence type="ECO:0000313" key="1">
    <source>
        <dbReference type="Proteomes" id="UP000887565"/>
    </source>
</evidence>
<dbReference type="Proteomes" id="UP000887565">
    <property type="component" value="Unplaced"/>
</dbReference>